<organism evidence="2 3">
    <name type="scientific">Chitinophaga ginsengisoli</name>
    <dbReference type="NCBI Taxonomy" id="363837"/>
    <lineage>
        <taxon>Bacteria</taxon>
        <taxon>Pseudomonadati</taxon>
        <taxon>Bacteroidota</taxon>
        <taxon>Chitinophagia</taxon>
        <taxon>Chitinophagales</taxon>
        <taxon>Chitinophagaceae</taxon>
        <taxon>Chitinophaga</taxon>
    </lineage>
</organism>
<proteinExistence type="predicted"/>
<dbReference type="EMBL" id="PYGK01000011">
    <property type="protein sequence ID" value="PSL26297.1"/>
    <property type="molecule type" value="Genomic_DNA"/>
</dbReference>
<gene>
    <name evidence="2" type="ORF">CLV42_1118</name>
</gene>
<keyword evidence="1" id="KW-0732">Signal</keyword>
<evidence type="ECO:0008006" key="4">
    <source>
        <dbReference type="Google" id="ProtNLM"/>
    </source>
</evidence>
<sequence length="251" mass="28355">MKVLRTGLILLCGLAIFRTTSAQEVNDTAKLFAEMKTLQSVYQQKALSFDIRYTYASELHPEALLDSLSGHADIAGSSYYYQLANTEMTANDKYIVTLFKEDKIMYLSKPVSLNAADPLEQMRVSMKTAGVTRCSVTEKGTVKSIQVGFKEGGPYKELQMMFDKSSGYLISMRYVLKTSLLMETTGGANGEVPEEYGEYAIVQSYYDNYKQLSEQQKRFDNTQFFYKEGDEFKPTAAYSEYKVFVGSPDLQ</sequence>
<keyword evidence="3" id="KW-1185">Reference proteome</keyword>
<comment type="caution">
    <text evidence="2">The sequence shown here is derived from an EMBL/GenBank/DDBJ whole genome shotgun (WGS) entry which is preliminary data.</text>
</comment>
<accession>A0A2P8FX52</accession>
<feature type="signal peptide" evidence="1">
    <location>
        <begin position="1"/>
        <end position="22"/>
    </location>
</feature>
<dbReference type="AlphaFoldDB" id="A0A2P8FX52"/>
<dbReference type="RefSeq" id="WP_106604264.1">
    <property type="nucleotide sequence ID" value="NZ_PYGK01000011.1"/>
</dbReference>
<dbReference type="Proteomes" id="UP000240978">
    <property type="component" value="Unassembled WGS sequence"/>
</dbReference>
<feature type="chain" id="PRO_5015113828" description="Outer membrane lipoprotein-sorting protein" evidence="1">
    <location>
        <begin position="23"/>
        <end position="251"/>
    </location>
</feature>
<protein>
    <recommendedName>
        <fullName evidence="4">Outer membrane lipoprotein-sorting protein</fullName>
    </recommendedName>
</protein>
<evidence type="ECO:0000313" key="2">
    <source>
        <dbReference type="EMBL" id="PSL26297.1"/>
    </source>
</evidence>
<evidence type="ECO:0000256" key="1">
    <source>
        <dbReference type="SAM" id="SignalP"/>
    </source>
</evidence>
<name>A0A2P8FX52_9BACT</name>
<evidence type="ECO:0000313" key="3">
    <source>
        <dbReference type="Proteomes" id="UP000240978"/>
    </source>
</evidence>
<reference evidence="2 3" key="1">
    <citation type="submission" date="2018-03" db="EMBL/GenBank/DDBJ databases">
        <title>Genomic Encyclopedia of Archaeal and Bacterial Type Strains, Phase II (KMG-II): from individual species to whole genera.</title>
        <authorList>
            <person name="Goeker M."/>
        </authorList>
    </citation>
    <scope>NUCLEOTIDE SEQUENCE [LARGE SCALE GENOMIC DNA]</scope>
    <source>
        <strain evidence="2 3">DSM 18107</strain>
    </source>
</reference>
<dbReference type="OrthoDB" id="651756at2"/>